<gene>
    <name evidence="5" type="ORF">ACFSQ0_03855</name>
</gene>
<evidence type="ECO:0000256" key="3">
    <source>
        <dbReference type="ARBA" id="ARBA00023136"/>
    </source>
</evidence>
<name>A0ABW5SBQ1_9FLAO</name>
<evidence type="ECO:0000256" key="4">
    <source>
        <dbReference type="SAM" id="Phobius"/>
    </source>
</evidence>
<sequence length="295" mass="33942">MGSYFKSPPFFITIGILAFVGIIYFNFKDHYKIDYDNPSEVIIKNTWKLPRELEEVSGIVYINEKQLACVQDEMGLIYLYNIVTGKVEQTIEFGPQDDYEGIAFNGNDLFTVTSAGKIFEIKSYLSDSIAINTYQTKLSPKHDIEGFTYDPAKNQLWLAAKQNGDKDEKYKGVYAFDLTSKRFIEEPIFKLKFDNPIFKELKNVGSKKTFRTSEIAIHPQTKDIYMLDAKIPKLLILNRNWEAEKLIVLDPDQHPQPEGITFSPDGKIFLSNEGEWKPATIHQVEIKNKKATKKK</sequence>
<comment type="subcellular location">
    <subcellularLocation>
        <location evidence="1">Cell membrane</location>
    </subcellularLocation>
</comment>
<evidence type="ECO:0000313" key="5">
    <source>
        <dbReference type="EMBL" id="MFD2697116.1"/>
    </source>
</evidence>
<comment type="caution">
    <text evidence="5">The sequence shown here is derived from an EMBL/GenBank/DDBJ whole genome shotgun (WGS) entry which is preliminary data.</text>
</comment>
<keyword evidence="3 4" id="KW-0472">Membrane</keyword>
<feature type="transmembrane region" description="Helical" evidence="4">
    <location>
        <begin position="6"/>
        <end position="27"/>
    </location>
</feature>
<evidence type="ECO:0000256" key="1">
    <source>
        <dbReference type="ARBA" id="ARBA00004236"/>
    </source>
</evidence>
<keyword evidence="6" id="KW-1185">Reference proteome</keyword>
<protein>
    <submittedName>
        <fullName evidence="5">SdiA-regulated domain-containing protein</fullName>
    </submittedName>
</protein>
<reference evidence="6" key="1">
    <citation type="journal article" date="2019" name="Int. J. Syst. Evol. Microbiol.">
        <title>The Global Catalogue of Microorganisms (GCM) 10K type strain sequencing project: providing services to taxonomists for standard genome sequencing and annotation.</title>
        <authorList>
            <consortium name="The Broad Institute Genomics Platform"/>
            <consortium name="The Broad Institute Genome Sequencing Center for Infectious Disease"/>
            <person name="Wu L."/>
            <person name="Ma J."/>
        </authorList>
    </citation>
    <scope>NUCLEOTIDE SEQUENCE [LARGE SCALE GENOMIC DNA]</scope>
    <source>
        <strain evidence="6">KCTC 42255</strain>
    </source>
</reference>
<keyword evidence="4" id="KW-0812">Transmembrane</keyword>
<dbReference type="Proteomes" id="UP001597357">
    <property type="component" value="Unassembled WGS sequence"/>
</dbReference>
<dbReference type="Pfam" id="PF06977">
    <property type="entry name" value="SdiA-regulated"/>
    <property type="match status" value="1"/>
</dbReference>
<dbReference type="RefSeq" id="WP_379044376.1">
    <property type="nucleotide sequence ID" value="NZ_JBHULZ010000023.1"/>
</dbReference>
<keyword evidence="4" id="KW-1133">Transmembrane helix</keyword>
<dbReference type="InterPro" id="IPR009722">
    <property type="entry name" value="YjiK/CarP"/>
</dbReference>
<evidence type="ECO:0000256" key="2">
    <source>
        <dbReference type="ARBA" id="ARBA00022475"/>
    </source>
</evidence>
<accession>A0ABW5SBQ1</accession>
<proteinExistence type="predicted"/>
<evidence type="ECO:0000313" key="6">
    <source>
        <dbReference type="Proteomes" id="UP001597357"/>
    </source>
</evidence>
<dbReference type="EMBL" id="JBHULZ010000023">
    <property type="protein sequence ID" value="MFD2697116.1"/>
    <property type="molecule type" value="Genomic_DNA"/>
</dbReference>
<organism evidence="5 6">
    <name type="scientific">Mesonia sediminis</name>
    <dbReference type="NCBI Taxonomy" id="1703946"/>
    <lineage>
        <taxon>Bacteria</taxon>
        <taxon>Pseudomonadati</taxon>
        <taxon>Bacteroidota</taxon>
        <taxon>Flavobacteriia</taxon>
        <taxon>Flavobacteriales</taxon>
        <taxon>Flavobacteriaceae</taxon>
        <taxon>Mesonia</taxon>
    </lineage>
</organism>
<keyword evidence="2" id="KW-1003">Cell membrane</keyword>
<dbReference type="SUPFAM" id="SSF75011">
    <property type="entry name" value="3-carboxy-cis,cis-mucoante lactonizing enzyme"/>
    <property type="match status" value="1"/>
</dbReference>